<evidence type="ECO:0000256" key="1">
    <source>
        <dbReference type="SAM" id="MobiDB-lite"/>
    </source>
</evidence>
<evidence type="ECO:0000313" key="3">
    <source>
        <dbReference type="Proteomes" id="UP001180020"/>
    </source>
</evidence>
<dbReference type="AlphaFoldDB" id="A0AAV9DJY9"/>
<dbReference type="Proteomes" id="UP001180020">
    <property type="component" value="Unassembled WGS sequence"/>
</dbReference>
<organism evidence="2 3">
    <name type="scientific">Acorus calamus</name>
    <name type="common">Sweet flag</name>
    <dbReference type="NCBI Taxonomy" id="4465"/>
    <lineage>
        <taxon>Eukaryota</taxon>
        <taxon>Viridiplantae</taxon>
        <taxon>Streptophyta</taxon>
        <taxon>Embryophyta</taxon>
        <taxon>Tracheophyta</taxon>
        <taxon>Spermatophyta</taxon>
        <taxon>Magnoliopsida</taxon>
        <taxon>Liliopsida</taxon>
        <taxon>Acoraceae</taxon>
        <taxon>Acorus</taxon>
    </lineage>
</organism>
<gene>
    <name evidence="2" type="ORF">QJS10_CPB12g01627</name>
</gene>
<reference evidence="2" key="2">
    <citation type="submission" date="2023-06" db="EMBL/GenBank/DDBJ databases">
        <authorList>
            <person name="Ma L."/>
            <person name="Liu K.-W."/>
            <person name="Li Z."/>
            <person name="Hsiao Y.-Y."/>
            <person name="Qi Y."/>
            <person name="Fu T."/>
            <person name="Tang G."/>
            <person name="Zhang D."/>
            <person name="Sun W.-H."/>
            <person name="Liu D.-K."/>
            <person name="Li Y."/>
            <person name="Chen G.-Z."/>
            <person name="Liu X.-D."/>
            <person name="Liao X.-Y."/>
            <person name="Jiang Y.-T."/>
            <person name="Yu X."/>
            <person name="Hao Y."/>
            <person name="Huang J."/>
            <person name="Zhao X.-W."/>
            <person name="Ke S."/>
            <person name="Chen Y.-Y."/>
            <person name="Wu W.-L."/>
            <person name="Hsu J.-L."/>
            <person name="Lin Y.-F."/>
            <person name="Huang M.-D."/>
            <person name="Li C.-Y."/>
            <person name="Huang L."/>
            <person name="Wang Z.-W."/>
            <person name="Zhao X."/>
            <person name="Zhong W.-Y."/>
            <person name="Peng D.-H."/>
            <person name="Ahmad S."/>
            <person name="Lan S."/>
            <person name="Zhang J.-S."/>
            <person name="Tsai W.-C."/>
            <person name="Van De Peer Y."/>
            <person name="Liu Z.-J."/>
        </authorList>
    </citation>
    <scope>NUCLEOTIDE SEQUENCE</scope>
    <source>
        <strain evidence="2">CP</strain>
        <tissue evidence="2">Leaves</tissue>
    </source>
</reference>
<proteinExistence type="predicted"/>
<accession>A0AAV9DJY9</accession>
<keyword evidence="3" id="KW-1185">Reference proteome</keyword>
<dbReference type="PANTHER" id="PTHR31722:SF62">
    <property type="entry name" value="EMB|CAB62433.1"/>
    <property type="match status" value="1"/>
</dbReference>
<evidence type="ECO:0000313" key="2">
    <source>
        <dbReference type="EMBL" id="KAK1301280.1"/>
    </source>
</evidence>
<dbReference type="EMBL" id="JAUJYO010000012">
    <property type="protein sequence ID" value="KAK1301280.1"/>
    <property type="molecule type" value="Genomic_DNA"/>
</dbReference>
<protein>
    <submittedName>
        <fullName evidence="2">Uncharacterized protein</fullName>
    </submittedName>
</protein>
<dbReference type="PANTHER" id="PTHR31722">
    <property type="entry name" value="OS06G0675200 PROTEIN"/>
    <property type="match status" value="1"/>
</dbReference>
<comment type="caution">
    <text evidence="2">The sequence shown here is derived from an EMBL/GenBank/DDBJ whole genome shotgun (WGS) entry which is preliminary data.</text>
</comment>
<reference evidence="2" key="1">
    <citation type="journal article" date="2023" name="Nat. Commun.">
        <title>Diploid and tetraploid genomes of Acorus and the evolution of monocots.</title>
        <authorList>
            <person name="Ma L."/>
            <person name="Liu K.W."/>
            <person name="Li Z."/>
            <person name="Hsiao Y.Y."/>
            <person name="Qi Y."/>
            <person name="Fu T."/>
            <person name="Tang G.D."/>
            <person name="Zhang D."/>
            <person name="Sun W.H."/>
            <person name="Liu D.K."/>
            <person name="Li Y."/>
            <person name="Chen G.Z."/>
            <person name="Liu X.D."/>
            <person name="Liao X.Y."/>
            <person name="Jiang Y.T."/>
            <person name="Yu X."/>
            <person name="Hao Y."/>
            <person name="Huang J."/>
            <person name="Zhao X.W."/>
            <person name="Ke S."/>
            <person name="Chen Y.Y."/>
            <person name="Wu W.L."/>
            <person name="Hsu J.L."/>
            <person name="Lin Y.F."/>
            <person name="Huang M.D."/>
            <person name="Li C.Y."/>
            <person name="Huang L."/>
            <person name="Wang Z.W."/>
            <person name="Zhao X."/>
            <person name="Zhong W.Y."/>
            <person name="Peng D.H."/>
            <person name="Ahmad S."/>
            <person name="Lan S."/>
            <person name="Zhang J.S."/>
            <person name="Tsai W.C."/>
            <person name="Van de Peer Y."/>
            <person name="Liu Z.J."/>
        </authorList>
    </citation>
    <scope>NUCLEOTIDE SEQUENCE</scope>
    <source>
        <strain evidence="2">CP</strain>
    </source>
</reference>
<feature type="region of interest" description="Disordered" evidence="1">
    <location>
        <begin position="1"/>
        <end position="26"/>
    </location>
</feature>
<name>A0AAV9DJY9_ACOCL</name>
<sequence>MATMNMFNTSDHHHHHHNHYPQMSPRISFSNDFGDGHQPIKIERRPSTLSEASTDFEFTVSGGGNNNNMIAGADELFFKGRLLPNYKVTTLRDELLCEEEEEVEEEKAMKPPKGSKRWRELLGLRRGGTPNKVRLDKVEVVVMEEVTKIPASSQEMRTDGGMRLRDVEIGI</sequence>